<dbReference type="WBParaSite" id="Hba_16026">
    <property type="protein sequence ID" value="Hba_16026"/>
    <property type="gene ID" value="Hba_16026"/>
</dbReference>
<dbReference type="AlphaFoldDB" id="A0A1I7XEY1"/>
<protein>
    <submittedName>
        <fullName evidence="2">Transposase</fullName>
    </submittedName>
</protein>
<proteinExistence type="predicted"/>
<organism evidence="1 2">
    <name type="scientific">Heterorhabditis bacteriophora</name>
    <name type="common">Entomopathogenic nematode worm</name>
    <dbReference type="NCBI Taxonomy" id="37862"/>
    <lineage>
        <taxon>Eukaryota</taxon>
        <taxon>Metazoa</taxon>
        <taxon>Ecdysozoa</taxon>
        <taxon>Nematoda</taxon>
        <taxon>Chromadorea</taxon>
        <taxon>Rhabditida</taxon>
        <taxon>Rhabditina</taxon>
        <taxon>Rhabditomorpha</taxon>
        <taxon>Strongyloidea</taxon>
        <taxon>Heterorhabditidae</taxon>
        <taxon>Heterorhabditis</taxon>
    </lineage>
</organism>
<name>A0A1I7XEY1_HETBA</name>
<evidence type="ECO:0000313" key="1">
    <source>
        <dbReference type="Proteomes" id="UP000095283"/>
    </source>
</evidence>
<sequence>MENVTYYCAETLFASNGTIIGHVHTYTKAVSRIERRRKQESLKKKDETGIRETSKNKMKVYSAIVNATGA</sequence>
<accession>A0A1I7XEY1</accession>
<keyword evidence="1" id="KW-1185">Reference proteome</keyword>
<reference evidence="2" key="1">
    <citation type="submission" date="2016-11" db="UniProtKB">
        <authorList>
            <consortium name="WormBaseParasite"/>
        </authorList>
    </citation>
    <scope>IDENTIFICATION</scope>
</reference>
<dbReference type="Proteomes" id="UP000095283">
    <property type="component" value="Unplaced"/>
</dbReference>
<evidence type="ECO:0000313" key="2">
    <source>
        <dbReference type="WBParaSite" id="Hba_16026"/>
    </source>
</evidence>